<sequence>MMMMMMMVMMMVMMMMMMMICYRGTKSRIYRQEDIVSHNIPKIHNVEGIKRSLLLRMKTKPISLVKNLAPHKGSC</sequence>
<feature type="signal peptide" evidence="1">
    <location>
        <begin position="1"/>
        <end position="27"/>
    </location>
</feature>
<reference evidence="2" key="1">
    <citation type="submission" date="2015-07" db="EMBL/GenBank/DDBJ databases">
        <title>MeaNS - Measles Nucleotide Surveillance Program.</title>
        <authorList>
            <person name="Tran T."/>
            <person name="Druce J."/>
        </authorList>
    </citation>
    <scope>NUCLEOTIDE SEQUENCE</scope>
    <source>
        <strain evidence="2">UCB-OBI-ISO-001</strain>
        <tissue evidence="2">Gonad</tissue>
    </source>
</reference>
<evidence type="ECO:0000256" key="1">
    <source>
        <dbReference type="SAM" id="SignalP"/>
    </source>
</evidence>
<gene>
    <name evidence="2" type="ORF">OCBIM_22014540mg</name>
</gene>
<feature type="chain" id="PRO_5005582577" description="Secreted protein" evidence="1">
    <location>
        <begin position="28"/>
        <end position="75"/>
    </location>
</feature>
<keyword evidence="1" id="KW-0732">Signal</keyword>
<dbReference type="AlphaFoldDB" id="A0A0L8FM51"/>
<protein>
    <recommendedName>
        <fullName evidence="3">Secreted protein</fullName>
    </recommendedName>
</protein>
<dbReference type="EMBL" id="KQ428981">
    <property type="protein sequence ID" value="KOF65732.1"/>
    <property type="molecule type" value="Genomic_DNA"/>
</dbReference>
<proteinExistence type="predicted"/>
<accession>A0A0L8FM51</accession>
<name>A0A0L8FM51_OCTBM</name>
<evidence type="ECO:0008006" key="3">
    <source>
        <dbReference type="Google" id="ProtNLM"/>
    </source>
</evidence>
<organism evidence="2">
    <name type="scientific">Octopus bimaculoides</name>
    <name type="common">California two-spotted octopus</name>
    <dbReference type="NCBI Taxonomy" id="37653"/>
    <lineage>
        <taxon>Eukaryota</taxon>
        <taxon>Metazoa</taxon>
        <taxon>Spiralia</taxon>
        <taxon>Lophotrochozoa</taxon>
        <taxon>Mollusca</taxon>
        <taxon>Cephalopoda</taxon>
        <taxon>Coleoidea</taxon>
        <taxon>Octopodiformes</taxon>
        <taxon>Octopoda</taxon>
        <taxon>Incirrata</taxon>
        <taxon>Octopodidae</taxon>
        <taxon>Octopus</taxon>
    </lineage>
</organism>
<evidence type="ECO:0000313" key="2">
    <source>
        <dbReference type="EMBL" id="KOF65732.1"/>
    </source>
</evidence>